<reference evidence="10 11" key="1">
    <citation type="journal article" date="2013" name="ISME J.">
        <title>Comparative genomics of pathogenic lineages of Vibrio nigripulchritudo identifies virulence-associated traits.</title>
        <authorList>
            <person name="Goudenege D."/>
            <person name="Labreuche Y."/>
            <person name="Krin E."/>
            <person name="Ansquer D."/>
            <person name="Mangenot S."/>
            <person name="Calteau A."/>
            <person name="Medigue C."/>
            <person name="Mazel D."/>
            <person name="Polz M.F."/>
            <person name="Le Roux F."/>
        </authorList>
    </citation>
    <scope>NUCLEOTIDE SEQUENCE [LARGE SCALE GENOMIC DNA]</scope>
    <source>
        <strain evidence="10 11">SOn1</strain>
    </source>
</reference>
<accession>A0AAV2VIN5</accession>
<dbReference type="InterPro" id="IPR003838">
    <property type="entry name" value="ABC3_permease_C"/>
</dbReference>
<dbReference type="PANTHER" id="PTHR30489">
    <property type="entry name" value="LIPOPROTEIN-RELEASING SYSTEM TRANSMEMBRANE PROTEIN LOLE"/>
    <property type="match status" value="1"/>
</dbReference>
<evidence type="ECO:0000256" key="6">
    <source>
        <dbReference type="ARBA" id="ARBA00023136"/>
    </source>
</evidence>
<dbReference type="InterPro" id="IPR025857">
    <property type="entry name" value="MacB_PCD"/>
</dbReference>
<dbReference type="EMBL" id="CAOF01000020">
    <property type="protein sequence ID" value="CCO44505.1"/>
    <property type="molecule type" value="Genomic_DNA"/>
</dbReference>
<evidence type="ECO:0000256" key="3">
    <source>
        <dbReference type="ARBA" id="ARBA00022475"/>
    </source>
</evidence>
<keyword evidence="6 7" id="KW-0472">Membrane</keyword>
<keyword evidence="3" id="KW-1003">Cell membrane</keyword>
<evidence type="ECO:0000259" key="9">
    <source>
        <dbReference type="Pfam" id="PF12704"/>
    </source>
</evidence>
<comment type="caution">
    <text evidence="10">The sequence shown here is derived from an EMBL/GenBank/DDBJ whole genome shotgun (WGS) entry which is preliminary data.</text>
</comment>
<evidence type="ECO:0000256" key="1">
    <source>
        <dbReference type="ARBA" id="ARBA00004651"/>
    </source>
</evidence>
<feature type="domain" description="ABC3 transporter permease C-terminal" evidence="8">
    <location>
        <begin position="266"/>
        <end position="397"/>
    </location>
</feature>
<dbReference type="GO" id="GO:0098797">
    <property type="term" value="C:plasma membrane protein complex"/>
    <property type="evidence" value="ECO:0007669"/>
    <property type="project" value="TreeGrafter"/>
</dbReference>
<feature type="transmembrane region" description="Helical" evidence="7">
    <location>
        <begin position="266"/>
        <end position="287"/>
    </location>
</feature>
<evidence type="ECO:0000256" key="7">
    <source>
        <dbReference type="SAM" id="Phobius"/>
    </source>
</evidence>
<evidence type="ECO:0000313" key="10">
    <source>
        <dbReference type="EMBL" id="CCO44505.1"/>
    </source>
</evidence>
<gene>
    <name evidence="10" type="ORF">VIBNISOn1_1160012</name>
</gene>
<feature type="transmembrane region" description="Helical" evidence="7">
    <location>
        <begin position="360"/>
        <end position="388"/>
    </location>
</feature>
<sequence length="409" mass="44845">MLLTLAWRNLWRQKRRTILTASALALALFLSLSMRSLQEGTYQNSIDNSARLSTGLIQLQHPEFGESNSIDDLVSGTEEFIAPIKDDEAITNLLPRIESFALAAAKDKSKGIMVVGVEPDLEDQYSSLGKKVSQGHYLEAGKQQVLVGESLARYMQLSVGDELVLYGQGYRGQTAAGLFIVSGIISLPIPQLESQLVYIPIDQAQIMFSTGDKVTSWVIHIEPLSQLSTKLSEFQILYGEDTRVRDWTDLSPETAQNIQMDKAGGIFMMLVLYGVVGFGLFATILMMTLERQREFGVMLATGLLRSRLLTLIGIESVLIGLLGSVMGMILATPVLVYFHFNPIELTGETATLMLEAGMEPVLPFALSGALYLNQALIVLGLLLLCLIYPLIRVYKLNLVSALKGGAHAD</sequence>
<keyword evidence="4 7" id="KW-0812">Transmembrane</keyword>
<comment type="similarity">
    <text evidence="2">Belongs to the ABC-4 integral membrane protein family. LolC/E subfamily.</text>
</comment>
<keyword evidence="5 7" id="KW-1133">Transmembrane helix</keyword>
<dbReference type="AlphaFoldDB" id="A0AAV2VIN5"/>
<dbReference type="GO" id="GO:0044874">
    <property type="term" value="P:lipoprotein localization to outer membrane"/>
    <property type="evidence" value="ECO:0007669"/>
    <property type="project" value="TreeGrafter"/>
</dbReference>
<dbReference type="Pfam" id="PF02687">
    <property type="entry name" value="FtsX"/>
    <property type="match status" value="1"/>
</dbReference>
<evidence type="ECO:0000256" key="4">
    <source>
        <dbReference type="ARBA" id="ARBA00022692"/>
    </source>
</evidence>
<evidence type="ECO:0000259" key="8">
    <source>
        <dbReference type="Pfam" id="PF02687"/>
    </source>
</evidence>
<comment type="subcellular location">
    <subcellularLocation>
        <location evidence="1">Cell membrane</location>
        <topology evidence="1">Multi-pass membrane protein</topology>
    </subcellularLocation>
</comment>
<dbReference type="RefSeq" id="WP_022610329.1">
    <property type="nucleotide sequence ID" value="NZ_LK391965.1"/>
</dbReference>
<evidence type="ECO:0000256" key="2">
    <source>
        <dbReference type="ARBA" id="ARBA00005236"/>
    </source>
</evidence>
<dbReference type="PANTHER" id="PTHR30489:SF0">
    <property type="entry name" value="LIPOPROTEIN-RELEASING SYSTEM TRANSMEMBRANE PROTEIN LOLE"/>
    <property type="match status" value="1"/>
</dbReference>
<proteinExistence type="inferred from homology"/>
<evidence type="ECO:0000313" key="11">
    <source>
        <dbReference type="Proteomes" id="UP000018211"/>
    </source>
</evidence>
<feature type="transmembrane region" description="Helical" evidence="7">
    <location>
        <begin position="308"/>
        <end position="340"/>
    </location>
</feature>
<dbReference type="InterPro" id="IPR051447">
    <property type="entry name" value="Lipoprotein-release_system"/>
</dbReference>
<feature type="domain" description="MacB-like periplasmic core" evidence="9">
    <location>
        <begin position="17"/>
        <end position="221"/>
    </location>
</feature>
<evidence type="ECO:0000256" key="5">
    <source>
        <dbReference type="ARBA" id="ARBA00022989"/>
    </source>
</evidence>
<name>A0AAV2VIN5_9VIBR</name>
<dbReference type="Pfam" id="PF12704">
    <property type="entry name" value="MacB_PCD"/>
    <property type="match status" value="1"/>
</dbReference>
<protein>
    <submittedName>
        <fullName evidence="10">ABC-type antimicrobial peptide transport system, permease component</fullName>
    </submittedName>
</protein>
<dbReference type="Proteomes" id="UP000018211">
    <property type="component" value="Unassembled WGS sequence"/>
</dbReference>
<organism evidence="10 11">
    <name type="scientific">Vibrio nigripulchritudo SOn1</name>
    <dbReference type="NCBI Taxonomy" id="1238450"/>
    <lineage>
        <taxon>Bacteria</taxon>
        <taxon>Pseudomonadati</taxon>
        <taxon>Pseudomonadota</taxon>
        <taxon>Gammaproteobacteria</taxon>
        <taxon>Vibrionales</taxon>
        <taxon>Vibrionaceae</taxon>
        <taxon>Vibrio</taxon>
    </lineage>
</organism>